<organism evidence="2 3">
    <name type="scientific">Edaphochlamys debaryana</name>
    <dbReference type="NCBI Taxonomy" id="47281"/>
    <lineage>
        <taxon>Eukaryota</taxon>
        <taxon>Viridiplantae</taxon>
        <taxon>Chlorophyta</taxon>
        <taxon>core chlorophytes</taxon>
        <taxon>Chlorophyceae</taxon>
        <taxon>CS clade</taxon>
        <taxon>Chlamydomonadales</taxon>
        <taxon>Chlamydomonadales incertae sedis</taxon>
        <taxon>Edaphochlamys</taxon>
    </lineage>
</organism>
<feature type="region of interest" description="Disordered" evidence="1">
    <location>
        <begin position="1134"/>
        <end position="1297"/>
    </location>
</feature>
<dbReference type="EMBL" id="JAEHOE010000145">
    <property type="protein sequence ID" value="KAG2484672.1"/>
    <property type="molecule type" value="Genomic_DNA"/>
</dbReference>
<feature type="region of interest" description="Disordered" evidence="1">
    <location>
        <begin position="223"/>
        <end position="242"/>
    </location>
</feature>
<feature type="compositionally biased region" description="Low complexity" evidence="1">
    <location>
        <begin position="1272"/>
        <end position="1282"/>
    </location>
</feature>
<feature type="compositionally biased region" description="Low complexity" evidence="1">
    <location>
        <begin position="1017"/>
        <end position="1035"/>
    </location>
</feature>
<protein>
    <submittedName>
        <fullName evidence="2">Uncharacterized protein</fullName>
    </submittedName>
</protein>
<dbReference type="Proteomes" id="UP000612055">
    <property type="component" value="Unassembled WGS sequence"/>
</dbReference>
<feature type="region of interest" description="Disordered" evidence="1">
    <location>
        <begin position="1017"/>
        <end position="1036"/>
    </location>
</feature>
<feature type="compositionally biased region" description="Low complexity" evidence="1">
    <location>
        <begin position="1198"/>
        <end position="1215"/>
    </location>
</feature>
<comment type="caution">
    <text evidence="2">The sequence shown here is derived from an EMBL/GenBank/DDBJ whole genome shotgun (WGS) entry which is preliminary data.</text>
</comment>
<accession>A0A835XK54</accession>
<evidence type="ECO:0000313" key="2">
    <source>
        <dbReference type="EMBL" id="KAG2484672.1"/>
    </source>
</evidence>
<keyword evidence="3" id="KW-1185">Reference proteome</keyword>
<proteinExistence type="predicted"/>
<gene>
    <name evidence="2" type="ORF">HYH03_016559</name>
</gene>
<dbReference type="OrthoDB" id="552008at2759"/>
<feature type="region of interest" description="Disordered" evidence="1">
    <location>
        <begin position="706"/>
        <end position="798"/>
    </location>
</feature>
<feature type="region of interest" description="Disordered" evidence="1">
    <location>
        <begin position="1539"/>
        <end position="1570"/>
    </location>
</feature>
<sequence length="1728" mass="172873">MVTDGISLLVDHLEHFHYKAKAVALEGLLALSGVGLGPDRRLDPGGAALMAAGAGGTAAAGSLSASSAALLAAAAGGVCQGASGDEGIGAGGGGSDPKQVADAVTALGGLGLGDWLALRIVGAGALPRLLELLTHRTGVNFVQHRHVASQVVHNLARRRCAAVRAALARWRPLPGLISSLDVVLEDNPDIAARLLLALGDLLPTTSHQIAGVLHKLIAKHAAAQQPAPQPPTQMGAAKSGDGPFEAASGALQPVKQCHGKGPSEAPLVAEAVKVTVGEGPPAAMVPEPAHLGLAPDVDVPLEQLLLRVCGYYMRLCFNAVFAPAALPQLPAFRPPASEADKREYEKAYARFKLEDYRRRRKESGQLDCCVAALLAAAPMPSALFESMSYSYQRALAVLAGPPPGSALTATTSGGLWRAQDLLPYALAVLQSLGGGSDTGDGCGGSGVLPVADAGGGAGLLADFLAGTSLGTAAGGSNSSDGAAAMGGLCSSMTSAAVAAFDWTWGLEHPRQAVLGGLGPAGAAAVLDGCQGPSLPGAPYGNRPVSDAVLERYGAVIQSVLERAVQAADGLPAAAAATATALASAASGSNGSAVTLLRQAAAEAPPLAVLRAVGSTLESVTRAQVAERIASRKDYLVRLAASLSSHTGSTAASAAQARAALGLANIWSCLHAVSATARRRWQVQRQQQVAETVVQPVAVMGGASEAAELAPESAAPPPVPVVRRGRQAATTYQAPVRRSSRIKRRRDGGSMQEEEATLRPAVPGAEGPSSPEPSCEGEPVSRVMQRQPEQADEQLQDPEGVRGQAELLSAIVTLLASRFAEARVVAEGTSGQEREGEASTAASAAAPAAVAPVPWQADRGRQAGEVQALLLQATALLLPGLDAAAARRLVDSGAALCAARVVRAALTVPAGAAAALTAPAPAPAAPANAGPLGFGAAAGHPPTPPQLPTDLESVAAAFGEPQNGLSGAQALGLLVELLRVASAGGGGGFAAAGLHNPEVVAALGGALLLAKRGPALARATTSAPGGAPSGSSAHASVSCENGDLVSEPSASCWDLLRRLTSGSRHSAGHDLLLQLLPPLLALTHGPSPRCAAARARLLPVLTSVAGRWSHSRLQRRRLVAQALTLWGPTVQQQLTSLPREDPQPSPAGPDSTAPTAAGSVGRKATGKAGGGAAGKAQSQSTLPYPLIGNRGSARAPAVGTPTTAALAPRAAGTGSAHRTPQRSSTPAAELPPRTAASSKAMLAPTAASGATQARGIPQRTRPATRCLAPELASPPSQASAAPPSHCPGPKPGVGAPLVDASSGQPLVAPAAVELVRTTMERLGDAELVRILHTTGWLRALCHGARCADPGIRGSCVATLQASARRLVDAAVGAASTTTAPSAPADNPPSASELPLSLHLVVSDIAAEATVSDMLLSIEPAVATLLRPVQSAAAAALGQLPEDRAVTFHGLACPSGPRAGETELEPVPPLRRSSRRRAAAAAAAALASAAPVPPPSKGRRAGAAFTAKRASGANGTASAADTATVAAAALSAGPSALPSSIKRRRLANEEDGTRDTAPVWQEDGADALGPAGTANTAGIAAAAEAVSPSHNAPLQLQLSVREAGLAAAMRRSCMMLEAALASRRYELAAVRASDQASAAAAAAAATIAVAAGAPVTRAAPSPRPLSPKRTTRSRAGGGQVGAPDTTAPVTAALAAGAATAAAPARQLVGDEEFLARTYRSVSKQLNFDDL</sequence>
<evidence type="ECO:0000313" key="3">
    <source>
        <dbReference type="Proteomes" id="UP000612055"/>
    </source>
</evidence>
<reference evidence="2" key="1">
    <citation type="journal article" date="2020" name="bioRxiv">
        <title>Comparative genomics of Chlamydomonas.</title>
        <authorList>
            <person name="Craig R.J."/>
            <person name="Hasan A.R."/>
            <person name="Ness R.W."/>
            <person name="Keightley P.D."/>
        </authorList>
    </citation>
    <scope>NUCLEOTIDE SEQUENCE</scope>
    <source>
        <strain evidence="2">CCAP 11/70</strain>
    </source>
</reference>
<evidence type="ECO:0000256" key="1">
    <source>
        <dbReference type="SAM" id="MobiDB-lite"/>
    </source>
</evidence>
<feature type="compositionally biased region" description="Low complexity" evidence="1">
    <location>
        <begin position="762"/>
        <end position="780"/>
    </location>
</feature>
<name>A0A835XK54_9CHLO</name>
<feature type="region of interest" description="Disordered" evidence="1">
    <location>
        <begin position="1653"/>
        <end position="1682"/>
    </location>
</feature>